<dbReference type="InterPro" id="IPR014729">
    <property type="entry name" value="Rossmann-like_a/b/a_fold"/>
</dbReference>
<dbReference type="PRINTS" id="PR01438">
    <property type="entry name" value="UNVRSLSTRESS"/>
</dbReference>
<protein>
    <recommendedName>
        <fullName evidence="2">UspA domain-containing protein</fullName>
    </recommendedName>
</protein>
<dbReference type="AlphaFoldDB" id="A0A5Q2FBG6"/>
<keyword evidence="4" id="KW-1185">Reference proteome</keyword>
<dbReference type="EMBL" id="CP045725">
    <property type="protein sequence ID" value="QGF23067.1"/>
    <property type="molecule type" value="Genomic_DNA"/>
</dbReference>
<evidence type="ECO:0000256" key="1">
    <source>
        <dbReference type="ARBA" id="ARBA00008791"/>
    </source>
</evidence>
<dbReference type="Gene3D" id="3.40.50.620">
    <property type="entry name" value="HUPs"/>
    <property type="match status" value="2"/>
</dbReference>
<feature type="domain" description="UspA" evidence="2">
    <location>
        <begin position="1"/>
        <end position="150"/>
    </location>
</feature>
<gene>
    <name evidence="3" type="ORF">Rai3103_04615</name>
</gene>
<dbReference type="Proteomes" id="UP000386847">
    <property type="component" value="Chromosome"/>
</dbReference>
<proteinExistence type="inferred from homology"/>
<feature type="domain" description="UspA" evidence="2">
    <location>
        <begin position="162"/>
        <end position="295"/>
    </location>
</feature>
<sequence>MSDTVVCCTDGSDVSLAAIEAGLSLLDRSRWTIQVVTAVPDIILDPGVPGPMPGGSFSTAFVATDLAAAREEARESGREVGVGIAGRLGLAPESVRVLVGPPGPVVVDHLAAVGAALVIVGSRGLGGAARLVLGSFSEHLVRHAPCPVLVGGGEVEAPPAGPVVVCVDGSERSVRAGAAVVPLLARDLPLAVATVVGPPRSVGEGAFEELVERRQADEAEQILVAAATALQVPDTEFLPLVGEDAADALVALAEGESVRALVIGSRGRGGFVRAVLGSTADRVLREAPCLVCVVPGLE</sequence>
<name>A0A5Q2FBG6_9ACTN</name>
<dbReference type="RefSeq" id="WP_153571594.1">
    <property type="nucleotide sequence ID" value="NZ_CP045725.1"/>
</dbReference>
<dbReference type="PANTHER" id="PTHR31964">
    <property type="entry name" value="ADENINE NUCLEOTIDE ALPHA HYDROLASES-LIKE SUPERFAMILY PROTEIN"/>
    <property type="match status" value="1"/>
</dbReference>
<dbReference type="PANTHER" id="PTHR31964:SF113">
    <property type="entry name" value="USPA DOMAIN-CONTAINING PROTEIN"/>
    <property type="match status" value="1"/>
</dbReference>
<evidence type="ECO:0000313" key="4">
    <source>
        <dbReference type="Proteomes" id="UP000386847"/>
    </source>
</evidence>
<evidence type="ECO:0000259" key="2">
    <source>
        <dbReference type="Pfam" id="PF00582"/>
    </source>
</evidence>
<accession>A0A5Q2FBG6</accession>
<dbReference type="InterPro" id="IPR006015">
    <property type="entry name" value="Universal_stress_UspA"/>
</dbReference>
<dbReference type="CDD" id="cd00293">
    <property type="entry name" value="USP-like"/>
    <property type="match status" value="1"/>
</dbReference>
<reference evidence="3 4" key="1">
    <citation type="submission" date="2019-10" db="EMBL/GenBank/DDBJ databases">
        <title>Genomic analysis of Raineyella sp. CBA3103.</title>
        <authorList>
            <person name="Roh S.W."/>
        </authorList>
    </citation>
    <scope>NUCLEOTIDE SEQUENCE [LARGE SCALE GENOMIC DNA]</scope>
    <source>
        <strain evidence="3 4">CBA3103</strain>
    </source>
</reference>
<dbReference type="SUPFAM" id="SSF52402">
    <property type="entry name" value="Adenine nucleotide alpha hydrolases-like"/>
    <property type="match status" value="2"/>
</dbReference>
<dbReference type="InterPro" id="IPR006016">
    <property type="entry name" value="UspA"/>
</dbReference>
<dbReference type="KEGG" id="rain:Rai3103_04615"/>
<dbReference type="CDD" id="cd23659">
    <property type="entry name" value="USP_At3g01520-like"/>
    <property type="match status" value="1"/>
</dbReference>
<dbReference type="Pfam" id="PF00582">
    <property type="entry name" value="Usp"/>
    <property type="match status" value="2"/>
</dbReference>
<organism evidence="3 4">
    <name type="scientific">Raineyella fluvialis</name>
    <dbReference type="NCBI Taxonomy" id="2662261"/>
    <lineage>
        <taxon>Bacteria</taxon>
        <taxon>Bacillati</taxon>
        <taxon>Actinomycetota</taxon>
        <taxon>Actinomycetes</taxon>
        <taxon>Propionibacteriales</taxon>
        <taxon>Propionibacteriaceae</taxon>
        <taxon>Raineyella</taxon>
    </lineage>
</organism>
<comment type="similarity">
    <text evidence="1">Belongs to the universal stress protein A family.</text>
</comment>
<evidence type="ECO:0000313" key="3">
    <source>
        <dbReference type="EMBL" id="QGF23067.1"/>
    </source>
</evidence>